<evidence type="ECO:0000259" key="5">
    <source>
        <dbReference type="Pfam" id="PF02237"/>
    </source>
</evidence>
<dbReference type="PANTHER" id="PTHR12835:SF5">
    <property type="entry name" value="BIOTIN--PROTEIN LIGASE"/>
    <property type="match status" value="1"/>
</dbReference>
<dbReference type="InterPro" id="IPR004143">
    <property type="entry name" value="BPL_LPL_catalytic"/>
</dbReference>
<dbReference type="EMBL" id="JARGYT010000059">
    <property type="protein sequence ID" value="MDZ5762530.1"/>
    <property type="molecule type" value="Genomic_DNA"/>
</dbReference>
<keyword evidence="1 7" id="KW-0436">Ligase</keyword>
<evidence type="ECO:0000256" key="4">
    <source>
        <dbReference type="ARBA" id="ARBA00047846"/>
    </source>
</evidence>
<dbReference type="Gene3D" id="2.30.30.100">
    <property type="match status" value="1"/>
</dbReference>
<dbReference type="NCBIfam" id="TIGR00121">
    <property type="entry name" value="birA_ligase"/>
    <property type="match status" value="1"/>
</dbReference>
<dbReference type="PANTHER" id="PTHR12835">
    <property type="entry name" value="BIOTIN PROTEIN LIGASE"/>
    <property type="match status" value="1"/>
</dbReference>
<dbReference type="RefSeq" id="WP_322497991.1">
    <property type="nucleotide sequence ID" value="NZ_JARGYT010000059.1"/>
</dbReference>
<sequence length="230" mass="25637">MPLGEFDLISYSSIESTQTGAIKLLNSGHRTPFVVKTDHQISGFGKYNREWYSLPGDIAITIAITPTCDESSWPMLTYVAALSVGELLTGIEITYKWPNDIMVDNKKLSGILLERYKNHLLIGIGINVIKKDGIISLSELGCTEMSVSSIIENFKLLYNNYILNGFSYIKTKWLNKARIGSMIRSTLPDGRIIDGIFNGIEDDGTLIVINKDGALNKIYAADTQIRYMDI</sequence>
<evidence type="ECO:0000313" key="7">
    <source>
        <dbReference type="EMBL" id="MDZ5762530.1"/>
    </source>
</evidence>
<evidence type="ECO:0000313" key="8">
    <source>
        <dbReference type="Proteomes" id="UP001293791"/>
    </source>
</evidence>
<keyword evidence="2" id="KW-0092">Biotin</keyword>
<dbReference type="Gene3D" id="3.30.930.10">
    <property type="entry name" value="Bira Bifunctional Protein, Domain 2"/>
    <property type="match status" value="1"/>
</dbReference>
<dbReference type="GO" id="GO:0016874">
    <property type="term" value="F:ligase activity"/>
    <property type="evidence" value="ECO:0007669"/>
    <property type="project" value="UniProtKB-KW"/>
</dbReference>
<dbReference type="SUPFAM" id="SSF55681">
    <property type="entry name" value="Class II aaRS and biotin synthetases"/>
    <property type="match status" value="1"/>
</dbReference>
<gene>
    <name evidence="7" type="ORF">Cyrtocomes_00917</name>
</gene>
<name>A0ABU5L9E4_9RICK</name>
<dbReference type="Proteomes" id="UP001293791">
    <property type="component" value="Unassembled WGS sequence"/>
</dbReference>
<dbReference type="EC" id="6.3.4.15" evidence="3"/>
<comment type="catalytic activity">
    <reaction evidence="4">
        <text>biotin + L-lysyl-[protein] + ATP = N(6)-biotinyl-L-lysyl-[protein] + AMP + diphosphate + H(+)</text>
        <dbReference type="Rhea" id="RHEA:11756"/>
        <dbReference type="Rhea" id="RHEA-COMP:9752"/>
        <dbReference type="Rhea" id="RHEA-COMP:10505"/>
        <dbReference type="ChEBI" id="CHEBI:15378"/>
        <dbReference type="ChEBI" id="CHEBI:29969"/>
        <dbReference type="ChEBI" id="CHEBI:30616"/>
        <dbReference type="ChEBI" id="CHEBI:33019"/>
        <dbReference type="ChEBI" id="CHEBI:57586"/>
        <dbReference type="ChEBI" id="CHEBI:83144"/>
        <dbReference type="ChEBI" id="CHEBI:456215"/>
        <dbReference type="EC" id="6.3.4.15"/>
    </reaction>
</comment>
<comment type="caution">
    <text evidence="7">The sequence shown here is derived from an EMBL/GenBank/DDBJ whole genome shotgun (WGS) entry which is preliminary data.</text>
</comment>
<keyword evidence="8" id="KW-1185">Reference proteome</keyword>
<feature type="domain" description="Biotin protein ligase C-terminal" evidence="5">
    <location>
        <begin position="179"/>
        <end position="222"/>
    </location>
</feature>
<evidence type="ECO:0000256" key="2">
    <source>
        <dbReference type="ARBA" id="ARBA00023267"/>
    </source>
</evidence>
<dbReference type="Pfam" id="PF03099">
    <property type="entry name" value="BPL_LplA_LipB"/>
    <property type="match status" value="1"/>
</dbReference>
<dbReference type="InterPro" id="IPR003142">
    <property type="entry name" value="BPL_C"/>
</dbReference>
<evidence type="ECO:0000259" key="6">
    <source>
        <dbReference type="Pfam" id="PF03099"/>
    </source>
</evidence>
<reference evidence="7 8" key="1">
    <citation type="submission" date="2023-02" db="EMBL/GenBank/DDBJ databases">
        <title>Host association and intracellularity evolved multiple times independently in the Rickettsiales.</title>
        <authorList>
            <person name="Castelli M."/>
            <person name="Nardi T."/>
            <person name="Gammuto L."/>
            <person name="Bellinzona G."/>
            <person name="Sabaneyeva E."/>
            <person name="Potekhin A."/>
            <person name="Serra V."/>
            <person name="Petroni G."/>
            <person name="Sassera D."/>
        </authorList>
    </citation>
    <scope>NUCLEOTIDE SEQUENCE [LARGE SCALE GENOMIC DNA]</scope>
    <source>
        <strain evidence="7 8">BOD18</strain>
    </source>
</reference>
<organism evidence="7 8">
    <name type="scientific">Candidatus Cyrtobacter comes</name>
    <dbReference type="NCBI Taxonomy" id="675776"/>
    <lineage>
        <taxon>Bacteria</taxon>
        <taxon>Pseudomonadati</taxon>
        <taxon>Pseudomonadota</taxon>
        <taxon>Alphaproteobacteria</taxon>
        <taxon>Rickettsiales</taxon>
        <taxon>Candidatus Midichloriaceae</taxon>
        <taxon>Candidatus Cyrtobacter</taxon>
    </lineage>
</organism>
<dbReference type="Pfam" id="PF02237">
    <property type="entry name" value="BPL_C"/>
    <property type="match status" value="1"/>
</dbReference>
<feature type="domain" description="BPL/LPL catalytic" evidence="6">
    <location>
        <begin position="13"/>
        <end position="127"/>
    </location>
</feature>
<dbReference type="InterPro" id="IPR004408">
    <property type="entry name" value="Biotin_CoA_COase_ligase"/>
</dbReference>
<evidence type="ECO:0000256" key="1">
    <source>
        <dbReference type="ARBA" id="ARBA00022598"/>
    </source>
</evidence>
<dbReference type="InterPro" id="IPR045864">
    <property type="entry name" value="aa-tRNA-synth_II/BPL/LPL"/>
</dbReference>
<evidence type="ECO:0000256" key="3">
    <source>
        <dbReference type="ARBA" id="ARBA00024227"/>
    </source>
</evidence>
<accession>A0ABU5L9E4</accession>
<proteinExistence type="predicted"/>
<protein>
    <recommendedName>
        <fullName evidence="3">biotin--[biotin carboxyl-carrier protein] ligase</fullName>
        <ecNumber evidence="3">6.3.4.15</ecNumber>
    </recommendedName>
</protein>